<feature type="compositionally biased region" description="Low complexity" evidence="1">
    <location>
        <begin position="369"/>
        <end position="378"/>
    </location>
</feature>
<feature type="compositionally biased region" description="Basic and acidic residues" evidence="1">
    <location>
        <begin position="140"/>
        <end position="154"/>
    </location>
</feature>
<keyword evidence="3" id="KW-1185">Reference proteome</keyword>
<dbReference type="AlphaFoldDB" id="A0A0C3FEW5"/>
<proteinExistence type="predicted"/>
<feature type="compositionally biased region" description="Low complexity" evidence="1">
    <location>
        <begin position="583"/>
        <end position="594"/>
    </location>
</feature>
<feature type="region of interest" description="Disordered" evidence="1">
    <location>
        <begin position="54"/>
        <end position="507"/>
    </location>
</feature>
<name>A0A0C3FEW5_PILCF</name>
<feature type="compositionally biased region" description="Basic residues" evidence="1">
    <location>
        <begin position="244"/>
        <end position="264"/>
    </location>
</feature>
<feature type="compositionally biased region" description="Low complexity" evidence="1">
    <location>
        <begin position="188"/>
        <end position="216"/>
    </location>
</feature>
<organism evidence="2 3">
    <name type="scientific">Piloderma croceum (strain F 1598)</name>
    <dbReference type="NCBI Taxonomy" id="765440"/>
    <lineage>
        <taxon>Eukaryota</taxon>
        <taxon>Fungi</taxon>
        <taxon>Dikarya</taxon>
        <taxon>Basidiomycota</taxon>
        <taxon>Agaricomycotina</taxon>
        <taxon>Agaricomycetes</taxon>
        <taxon>Agaricomycetidae</taxon>
        <taxon>Atheliales</taxon>
        <taxon>Atheliaceae</taxon>
        <taxon>Piloderma</taxon>
    </lineage>
</organism>
<dbReference type="HOGENOM" id="CLU_395407_0_0_1"/>
<accession>A0A0C3FEW5</accession>
<feature type="region of interest" description="Disordered" evidence="1">
    <location>
        <begin position="532"/>
        <end position="599"/>
    </location>
</feature>
<protein>
    <submittedName>
        <fullName evidence="2">Uncharacterized protein</fullName>
    </submittedName>
</protein>
<feature type="region of interest" description="Disordered" evidence="1">
    <location>
        <begin position="14"/>
        <end position="41"/>
    </location>
</feature>
<feature type="compositionally biased region" description="Polar residues" evidence="1">
    <location>
        <begin position="97"/>
        <end position="123"/>
    </location>
</feature>
<gene>
    <name evidence="2" type="ORF">PILCRDRAFT_587699</name>
</gene>
<feature type="compositionally biased region" description="Acidic residues" evidence="1">
    <location>
        <begin position="160"/>
        <end position="173"/>
    </location>
</feature>
<reference evidence="2 3" key="1">
    <citation type="submission" date="2014-04" db="EMBL/GenBank/DDBJ databases">
        <authorList>
            <consortium name="DOE Joint Genome Institute"/>
            <person name="Kuo A."/>
            <person name="Tarkka M."/>
            <person name="Buscot F."/>
            <person name="Kohler A."/>
            <person name="Nagy L.G."/>
            <person name="Floudas D."/>
            <person name="Copeland A."/>
            <person name="Barry K.W."/>
            <person name="Cichocki N."/>
            <person name="Veneault-Fourrey C."/>
            <person name="LaButti K."/>
            <person name="Lindquist E.A."/>
            <person name="Lipzen A."/>
            <person name="Lundell T."/>
            <person name="Morin E."/>
            <person name="Murat C."/>
            <person name="Sun H."/>
            <person name="Tunlid A."/>
            <person name="Henrissat B."/>
            <person name="Grigoriev I.V."/>
            <person name="Hibbett D.S."/>
            <person name="Martin F."/>
            <person name="Nordberg H.P."/>
            <person name="Cantor M.N."/>
            <person name="Hua S.X."/>
        </authorList>
    </citation>
    <scope>NUCLEOTIDE SEQUENCE [LARGE SCALE GENOMIC DNA]</scope>
    <source>
        <strain evidence="2 3">F 1598</strain>
    </source>
</reference>
<feature type="compositionally biased region" description="Low complexity" evidence="1">
    <location>
        <begin position="69"/>
        <end position="83"/>
    </location>
</feature>
<evidence type="ECO:0000256" key="1">
    <source>
        <dbReference type="SAM" id="MobiDB-lite"/>
    </source>
</evidence>
<dbReference type="EMBL" id="KN833016">
    <property type="protein sequence ID" value="KIM78436.1"/>
    <property type="molecule type" value="Genomic_DNA"/>
</dbReference>
<dbReference type="Proteomes" id="UP000054166">
    <property type="component" value="Unassembled WGS sequence"/>
</dbReference>
<feature type="compositionally biased region" description="Low complexity" evidence="1">
    <location>
        <begin position="299"/>
        <end position="313"/>
    </location>
</feature>
<reference evidence="3" key="2">
    <citation type="submission" date="2015-01" db="EMBL/GenBank/DDBJ databases">
        <title>Evolutionary Origins and Diversification of the Mycorrhizal Mutualists.</title>
        <authorList>
            <consortium name="DOE Joint Genome Institute"/>
            <consortium name="Mycorrhizal Genomics Consortium"/>
            <person name="Kohler A."/>
            <person name="Kuo A."/>
            <person name="Nagy L.G."/>
            <person name="Floudas D."/>
            <person name="Copeland A."/>
            <person name="Barry K.W."/>
            <person name="Cichocki N."/>
            <person name="Veneault-Fourrey C."/>
            <person name="LaButti K."/>
            <person name="Lindquist E.A."/>
            <person name="Lipzen A."/>
            <person name="Lundell T."/>
            <person name="Morin E."/>
            <person name="Murat C."/>
            <person name="Riley R."/>
            <person name="Ohm R."/>
            <person name="Sun H."/>
            <person name="Tunlid A."/>
            <person name="Henrissat B."/>
            <person name="Grigoriev I.V."/>
            <person name="Hibbett D.S."/>
            <person name="Martin F."/>
        </authorList>
    </citation>
    <scope>NUCLEOTIDE SEQUENCE [LARGE SCALE GENOMIC DNA]</scope>
    <source>
        <strain evidence="3">F 1598</strain>
    </source>
</reference>
<evidence type="ECO:0000313" key="2">
    <source>
        <dbReference type="EMBL" id="KIM78436.1"/>
    </source>
</evidence>
<dbReference type="InParanoid" id="A0A0C3FEW5"/>
<feature type="compositionally biased region" description="Low complexity" evidence="1">
    <location>
        <begin position="463"/>
        <end position="474"/>
    </location>
</feature>
<evidence type="ECO:0000313" key="3">
    <source>
        <dbReference type="Proteomes" id="UP000054166"/>
    </source>
</evidence>
<sequence length="697" mass="75023">MSFILSPFRKRRTNTLTSSLLPVPATSDTPPMSPPTTPVPFLLPQLDRKILDDPDSFLANFPDELEDFSSSSSPTSPIMSTIPMPLPPPPPEMVALTPSTRKGSGSTTVRKASGDTDGSSPSLKDNHGGRFVNRKSMMVGREEWQTFGRQRERSAPALDEFGEQFEDDADDEAVSSASPPARAKAGADSLSPDSSPEFSRSSGTPHTTSTPSHKSPVAQEQEEGTPSDVPLSKHKSTKATTSRPRSKSHSQSRSKSKSRSRSRSTHSPSNRYFATPPSHDPRESPQTFGHPTPPSESHSTGSNGNGNPNSNTNFRAALRFKFERASKGTSPPIPALAVRTNSKRFTGVGAGVTGQVGRRNGSRRHRRFSSSSSSSSFSPPNASPLACKVSPNGMQNTYPPHRRSSQMGTRGADGDGGRATASLPFNFGKPFRAHDSNRLQAQQIFTRRPSFSEGVYTPATRKSSTPGSGTTATRSRSRSRSRLSSGSSKSRRRGRRTSADWNAQQATEDVGSWPALVSKEILRLSLGGGGEEGIHAIGPGGSASESGREPDSTTRADNVPSVPNLRHGRHESLISPVISTQLPSSSSGPPSSQSNDVDRNLSGLEADKHHGRLGVDEVEEVGSSMPVVITHIATHTPVSVCHFPYSRDIPSPPLRLRPCRYETGSLSILFLFRIANTHYNNYSETASEDTKNTERQE</sequence>